<sequence length="145" mass="16538">MNKQPNEVPATEERRRLEVQHVYSRDSKTYENEPKAAHPTPVNEQDFTGSNQNDFESNELGPEPNGVDPSLHGQSFQQQPFNEFESNELNRNNTETYEQANEPNGMDPASSVYKFEHGQTFQQTPEEIEVNGLGEEPNGMDPNKR</sequence>
<evidence type="ECO:0000313" key="3">
    <source>
        <dbReference type="Proteomes" id="UP001282284"/>
    </source>
</evidence>
<feature type="region of interest" description="Disordered" evidence="1">
    <location>
        <begin position="1"/>
        <end position="145"/>
    </location>
</feature>
<feature type="compositionally biased region" description="Polar residues" evidence="1">
    <location>
        <begin position="72"/>
        <end position="81"/>
    </location>
</feature>
<feature type="compositionally biased region" description="Polar residues" evidence="1">
    <location>
        <begin position="87"/>
        <end position="102"/>
    </location>
</feature>
<comment type="caution">
    <text evidence="2">The sequence shown here is derived from an EMBL/GenBank/DDBJ whole genome shotgun (WGS) entry which is preliminary data.</text>
</comment>
<gene>
    <name evidence="2" type="ORF">QT711_11675</name>
</gene>
<accession>A0ABU4GA20</accession>
<dbReference type="EMBL" id="JAUBDI010000010">
    <property type="protein sequence ID" value="MDW0113848.1"/>
    <property type="molecule type" value="Genomic_DNA"/>
</dbReference>
<organism evidence="2 3">
    <name type="scientific">Sporosarcina saromensis</name>
    <dbReference type="NCBI Taxonomy" id="359365"/>
    <lineage>
        <taxon>Bacteria</taxon>
        <taxon>Bacillati</taxon>
        <taxon>Bacillota</taxon>
        <taxon>Bacilli</taxon>
        <taxon>Bacillales</taxon>
        <taxon>Caryophanaceae</taxon>
        <taxon>Sporosarcina</taxon>
    </lineage>
</organism>
<proteinExistence type="predicted"/>
<feature type="compositionally biased region" description="Basic and acidic residues" evidence="1">
    <location>
        <begin position="11"/>
        <end position="36"/>
    </location>
</feature>
<feature type="compositionally biased region" description="Polar residues" evidence="1">
    <location>
        <begin position="42"/>
        <end position="55"/>
    </location>
</feature>
<reference evidence="2 3" key="1">
    <citation type="submission" date="2023-06" db="EMBL/GenBank/DDBJ databases">
        <title>Sporosarcina sp. nov., isolated from Korean traditional fermented seafood 'Jeotgal'.</title>
        <authorList>
            <person name="Yang A.I."/>
            <person name="Shin N.-R."/>
        </authorList>
    </citation>
    <scope>NUCLEOTIDE SEQUENCE [LARGE SCALE GENOMIC DNA]</scope>
    <source>
        <strain evidence="2 3">KCTC13119</strain>
    </source>
</reference>
<keyword evidence="3" id="KW-1185">Reference proteome</keyword>
<evidence type="ECO:0000313" key="2">
    <source>
        <dbReference type="EMBL" id="MDW0113848.1"/>
    </source>
</evidence>
<name>A0ABU4GA20_9BACL</name>
<dbReference type="RefSeq" id="WP_317944452.1">
    <property type="nucleotide sequence ID" value="NZ_JAUBDI010000010.1"/>
</dbReference>
<evidence type="ECO:0000256" key="1">
    <source>
        <dbReference type="SAM" id="MobiDB-lite"/>
    </source>
</evidence>
<protein>
    <submittedName>
        <fullName evidence="2">Uncharacterized protein</fullName>
    </submittedName>
</protein>
<dbReference type="Proteomes" id="UP001282284">
    <property type="component" value="Unassembled WGS sequence"/>
</dbReference>